<proteinExistence type="inferred from homology"/>
<dbReference type="GO" id="GO:0016616">
    <property type="term" value="F:oxidoreductase activity, acting on the CH-OH group of donors, NAD or NADP as acceptor"/>
    <property type="evidence" value="ECO:0007669"/>
    <property type="project" value="UniProtKB-ARBA"/>
</dbReference>
<dbReference type="PANTHER" id="PTHR43008:SF6">
    <property type="entry name" value="NADP-DEPENDENT MANNITOL DEHYDROGENASE"/>
    <property type="match status" value="1"/>
</dbReference>
<comment type="caution">
    <text evidence="4">The sequence shown here is derived from an EMBL/GenBank/DDBJ whole genome shotgun (WGS) entry which is preliminary data.</text>
</comment>
<dbReference type="InterPro" id="IPR002347">
    <property type="entry name" value="SDR_fam"/>
</dbReference>
<accession>A0A9P7B616</accession>
<evidence type="ECO:0000256" key="1">
    <source>
        <dbReference type="ARBA" id="ARBA00006484"/>
    </source>
</evidence>
<dbReference type="Gene3D" id="3.40.50.720">
    <property type="entry name" value="NAD(P)-binding Rossmann-like Domain"/>
    <property type="match status" value="1"/>
</dbReference>
<dbReference type="Proteomes" id="UP000777482">
    <property type="component" value="Unassembled WGS sequence"/>
</dbReference>
<dbReference type="EMBL" id="PUHQ01000033">
    <property type="protein sequence ID" value="KAG0661628.1"/>
    <property type="molecule type" value="Genomic_DNA"/>
</dbReference>
<sequence length="267" mass="29112">MSTTKITSTQPAPTDFFQKPQGKGFTIDFEQQVVLVTGGNRGLGVGIVEALAQANAKVAMVYNSAKDAHDVAKRLSEKWGTEIKAYQANVGESDKIRAVFTQVEKEMGPIHGVVANSGISVVKPALELNADDFKKVFDVNVLGVFNTAQAAADLWIKRKQPGSIVVISSMSDTIVNSPIQQVFYNSSKGAVSNLTRCLAAEWAPNQIRVNNTMHMDPELRKNQSAEVPLGRFSKPWEQAGQVVYFLSKYSSYQTGSSAYVDGGYLIW</sequence>
<evidence type="ECO:0008006" key="6">
    <source>
        <dbReference type="Google" id="ProtNLM"/>
    </source>
</evidence>
<protein>
    <recommendedName>
        <fullName evidence="6">NADP-dependent mannitol dehydrogenase</fullName>
    </recommendedName>
</protein>
<name>A0A9P7B616_RHOMI</name>
<dbReference type="PRINTS" id="PR00081">
    <property type="entry name" value="GDHRDH"/>
</dbReference>
<keyword evidence="5" id="KW-1185">Reference proteome</keyword>
<evidence type="ECO:0000313" key="5">
    <source>
        <dbReference type="Proteomes" id="UP000777482"/>
    </source>
</evidence>
<dbReference type="PROSITE" id="PS00061">
    <property type="entry name" value="ADH_SHORT"/>
    <property type="match status" value="1"/>
</dbReference>
<keyword evidence="3" id="KW-0560">Oxidoreductase</keyword>
<dbReference type="FunFam" id="3.40.50.720:FF:000084">
    <property type="entry name" value="Short-chain dehydrogenase reductase"/>
    <property type="match status" value="1"/>
</dbReference>
<dbReference type="GO" id="GO:0050664">
    <property type="term" value="F:oxidoreductase activity, acting on NAD(P)H, oxygen as acceptor"/>
    <property type="evidence" value="ECO:0007669"/>
    <property type="project" value="TreeGrafter"/>
</dbReference>
<keyword evidence="2" id="KW-0521">NADP</keyword>
<dbReference type="InterPro" id="IPR036291">
    <property type="entry name" value="NAD(P)-bd_dom_sf"/>
</dbReference>
<reference evidence="4 5" key="1">
    <citation type="submission" date="2020-11" db="EMBL/GenBank/DDBJ databases">
        <title>Kefir isolates.</title>
        <authorList>
            <person name="Marcisauskas S."/>
            <person name="Kim Y."/>
            <person name="Blasche S."/>
        </authorList>
    </citation>
    <scope>NUCLEOTIDE SEQUENCE [LARGE SCALE GENOMIC DNA]</scope>
    <source>
        <strain evidence="4 5">KR</strain>
    </source>
</reference>
<organism evidence="4 5">
    <name type="scientific">Rhodotorula mucilaginosa</name>
    <name type="common">Yeast</name>
    <name type="synonym">Rhodotorula rubra</name>
    <dbReference type="NCBI Taxonomy" id="5537"/>
    <lineage>
        <taxon>Eukaryota</taxon>
        <taxon>Fungi</taxon>
        <taxon>Dikarya</taxon>
        <taxon>Basidiomycota</taxon>
        <taxon>Pucciniomycotina</taxon>
        <taxon>Microbotryomycetes</taxon>
        <taxon>Sporidiobolales</taxon>
        <taxon>Sporidiobolaceae</taxon>
        <taxon>Rhodotorula</taxon>
    </lineage>
</organism>
<dbReference type="AlphaFoldDB" id="A0A9P7B616"/>
<gene>
    <name evidence="4" type="ORF">C6P46_003849</name>
</gene>
<evidence type="ECO:0000256" key="2">
    <source>
        <dbReference type="ARBA" id="ARBA00022857"/>
    </source>
</evidence>
<evidence type="ECO:0000313" key="4">
    <source>
        <dbReference type="EMBL" id="KAG0661628.1"/>
    </source>
</evidence>
<dbReference type="InterPro" id="IPR020904">
    <property type="entry name" value="Sc_DH/Rdtase_CS"/>
</dbReference>
<dbReference type="PRINTS" id="PR00080">
    <property type="entry name" value="SDRFAMILY"/>
</dbReference>
<dbReference type="OrthoDB" id="1888931at2759"/>
<evidence type="ECO:0000256" key="3">
    <source>
        <dbReference type="ARBA" id="ARBA00023002"/>
    </source>
</evidence>
<dbReference type="SUPFAM" id="SSF51735">
    <property type="entry name" value="NAD(P)-binding Rossmann-fold domains"/>
    <property type="match status" value="1"/>
</dbReference>
<comment type="similarity">
    <text evidence="1">Belongs to the short-chain dehydrogenases/reductases (SDR) family.</text>
</comment>
<dbReference type="Pfam" id="PF13561">
    <property type="entry name" value="adh_short_C2"/>
    <property type="match status" value="1"/>
</dbReference>
<dbReference type="PANTHER" id="PTHR43008">
    <property type="entry name" value="BENZIL REDUCTASE"/>
    <property type="match status" value="1"/>
</dbReference>